<protein>
    <recommendedName>
        <fullName evidence="3">ATP-grasp domain-containing protein</fullName>
    </recommendedName>
</protein>
<proteinExistence type="predicted"/>
<keyword evidence="2" id="KW-1185">Reference proteome</keyword>
<dbReference type="Proteomes" id="UP000824504">
    <property type="component" value="Chromosome"/>
</dbReference>
<sequence length="300" mass="32549">MSVQVATAEPYLGVNPDDNLLLASLHRAGADATLAAWDDPAQAWDCDAVILRSTWGYQSRIPDFLGWLDRLDEAGCAVLNPTQMVRDNIDKAVQFEWLDRLGIQRIPEFRIDRRAPADRLVGQLRDHFPDAEAYVVKPSISASGHHTLLFDPDRNTNLPSATLEEVVALVDDVIARDWDPVVILQPYAREIEQGETAVVFIGGAYSHAFTRFPGVIAGGRGAEVTQAAPEQVALADRVLAGLPTMPAYARVDLISTAHGPVVMEVELAEPWLGFSLLPDAARERAVDSLAGAVVAASVRA</sequence>
<evidence type="ECO:0000313" key="1">
    <source>
        <dbReference type="EMBL" id="QXT63580.1"/>
    </source>
</evidence>
<accession>A0ABX8SLR2</accession>
<gene>
    <name evidence="1" type="ORF">KDB89_03645</name>
</gene>
<dbReference type="PANTHER" id="PTHR39217:SF1">
    <property type="entry name" value="GLUTATHIONE SYNTHETASE"/>
    <property type="match status" value="1"/>
</dbReference>
<name>A0ABX8SLR2_9ACTN</name>
<organism evidence="1 2">
    <name type="scientific">Tessaracoccus palaemonis</name>
    <dbReference type="NCBI Taxonomy" id="2829499"/>
    <lineage>
        <taxon>Bacteria</taxon>
        <taxon>Bacillati</taxon>
        <taxon>Actinomycetota</taxon>
        <taxon>Actinomycetes</taxon>
        <taxon>Propionibacteriales</taxon>
        <taxon>Propionibacteriaceae</taxon>
        <taxon>Tessaracoccus</taxon>
    </lineage>
</organism>
<dbReference type="PANTHER" id="PTHR39217">
    <property type="match status" value="1"/>
</dbReference>
<dbReference type="RefSeq" id="WP_219083508.1">
    <property type="nucleotide sequence ID" value="NZ_CP079216.1"/>
</dbReference>
<dbReference type="EMBL" id="CP079216">
    <property type="protein sequence ID" value="QXT63580.1"/>
    <property type="molecule type" value="Genomic_DNA"/>
</dbReference>
<dbReference type="InterPro" id="IPR053191">
    <property type="entry name" value="DcsG_Biosynth_Enzyme"/>
</dbReference>
<evidence type="ECO:0000313" key="2">
    <source>
        <dbReference type="Proteomes" id="UP000824504"/>
    </source>
</evidence>
<evidence type="ECO:0008006" key="3">
    <source>
        <dbReference type="Google" id="ProtNLM"/>
    </source>
</evidence>
<reference evidence="1 2" key="1">
    <citation type="submission" date="2021-07" db="EMBL/GenBank/DDBJ databases">
        <title>complete genome sequencing of Tessaracoccus sp.J1M15.</title>
        <authorList>
            <person name="Bae J.-W."/>
            <person name="Kim D.-y."/>
        </authorList>
    </citation>
    <scope>NUCLEOTIDE SEQUENCE [LARGE SCALE GENOMIC DNA]</scope>
    <source>
        <strain evidence="1 2">J1M15</strain>
    </source>
</reference>